<feature type="binding site" evidence="8 12">
    <location>
        <position position="412"/>
    </location>
    <ligand>
        <name>substrate</name>
    </ligand>
</feature>
<dbReference type="InterPro" id="IPR016161">
    <property type="entry name" value="Ald_DH/histidinol_DH"/>
</dbReference>
<feature type="binding site" evidence="8 12">
    <location>
        <position position="234"/>
    </location>
    <ligand>
        <name>substrate</name>
    </ligand>
</feature>
<evidence type="ECO:0000256" key="7">
    <source>
        <dbReference type="ARBA" id="ARBA00049489"/>
    </source>
</evidence>
<dbReference type="GO" id="GO:0051287">
    <property type="term" value="F:NAD binding"/>
    <property type="evidence" value="ECO:0007669"/>
    <property type="project" value="InterPro"/>
</dbReference>
<evidence type="ECO:0000313" key="16">
    <source>
        <dbReference type="Proteomes" id="UP000186112"/>
    </source>
</evidence>
<keyword evidence="4 8" id="KW-0479">Metal-binding</keyword>
<reference evidence="15 16" key="1">
    <citation type="submission" date="2016-02" db="EMBL/GenBank/DDBJ databases">
        <title>Genome sequence of Tissierella creatinophila DSM 6911.</title>
        <authorList>
            <person name="Poehlein A."/>
            <person name="Daniel R."/>
        </authorList>
    </citation>
    <scope>NUCLEOTIDE SEQUENCE [LARGE SCALE GENOMIC DNA]</scope>
    <source>
        <strain evidence="15 16">DSM 6911</strain>
    </source>
</reference>
<keyword evidence="6 8" id="KW-0560">Oxidoreductase</keyword>
<dbReference type="EMBL" id="LTDM01000011">
    <property type="protein sequence ID" value="OLS03190.1"/>
    <property type="molecule type" value="Genomic_DNA"/>
</dbReference>
<gene>
    <name evidence="8 15" type="primary">hisD</name>
    <name evidence="15" type="ORF">TICRE_08910</name>
</gene>
<dbReference type="RefSeq" id="WP_075725564.1">
    <property type="nucleotide sequence ID" value="NZ_LTDM01000011.1"/>
</dbReference>
<evidence type="ECO:0000256" key="6">
    <source>
        <dbReference type="ARBA" id="ARBA00023002"/>
    </source>
</evidence>
<dbReference type="Gene3D" id="1.20.5.1300">
    <property type="match status" value="1"/>
</dbReference>
<dbReference type="PIRSF" id="PIRSF000099">
    <property type="entry name" value="Histidinol_dh"/>
    <property type="match status" value="1"/>
</dbReference>
<dbReference type="PANTHER" id="PTHR21256:SF2">
    <property type="entry name" value="HISTIDINE BIOSYNTHESIS TRIFUNCTIONAL PROTEIN"/>
    <property type="match status" value="1"/>
</dbReference>
<dbReference type="GO" id="GO:0005829">
    <property type="term" value="C:cytosol"/>
    <property type="evidence" value="ECO:0007669"/>
    <property type="project" value="TreeGrafter"/>
</dbReference>
<evidence type="ECO:0000256" key="4">
    <source>
        <dbReference type="ARBA" id="ARBA00022723"/>
    </source>
</evidence>
<evidence type="ECO:0000256" key="1">
    <source>
        <dbReference type="ARBA" id="ARBA00003850"/>
    </source>
</evidence>
<dbReference type="HAMAP" id="MF_01024">
    <property type="entry name" value="HisD"/>
    <property type="match status" value="1"/>
</dbReference>
<evidence type="ECO:0000256" key="10">
    <source>
        <dbReference type="PIRSR" id="PIRSR000099-1"/>
    </source>
</evidence>
<dbReference type="PRINTS" id="PR00083">
    <property type="entry name" value="HOLDHDRGNASE"/>
</dbReference>
<proteinExistence type="inferred from homology"/>
<feature type="binding site" evidence="8 11">
    <location>
        <position position="188"/>
    </location>
    <ligand>
        <name>NAD(+)</name>
        <dbReference type="ChEBI" id="CHEBI:57540"/>
    </ligand>
</feature>
<dbReference type="Gene3D" id="3.40.50.1980">
    <property type="entry name" value="Nitrogenase molybdenum iron protein domain"/>
    <property type="match status" value="2"/>
</dbReference>
<comment type="caution">
    <text evidence="15">The sequence shown here is derived from an EMBL/GenBank/DDBJ whole genome shotgun (WGS) entry which is preliminary data.</text>
</comment>
<dbReference type="OrthoDB" id="9805269at2"/>
<keyword evidence="16" id="KW-1185">Reference proteome</keyword>
<dbReference type="GO" id="GO:0004399">
    <property type="term" value="F:histidinol dehydrogenase activity"/>
    <property type="evidence" value="ECO:0007669"/>
    <property type="project" value="UniProtKB-UniRule"/>
</dbReference>
<comment type="cofactor">
    <cofactor evidence="8 13">
        <name>Zn(2+)</name>
        <dbReference type="ChEBI" id="CHEBI:29105"/>
    </cofactor>
    <text evidence="8 13">Binds 1 zinc ion per subunit.</text>
</comment>
<organism evidence="15 16">
    <name type="scientific">Tissierella creatinophila DSM 6911</name>
    <dbReference type="NCBI Taxonomy" id="1123403"/>
    <lineage>
        <taxon>Bacteria</taxon>
        <taxon>Bacillati</taxon>
        <taxon>Bacillota</taxon>
        <taxon>Tissierellia</taxon>
        <taxon>Tissierellales</taxon>
        <taxon>Tissierellaceae</taxon>
        <taxon>Tissierella</taxon>
    </lineage>
</organism>
<keyword evidence="5 8" id="KW-0862">Zinc</keyword>
<keyword evidence="8 11" id="KW-0520">NAD</keyword>
<dbReference type="PROSITE" id="PS00611">
    <property type="entry name" value="HISOL_DEHYDROGENASE"/>
    <property type="match status" value="1"/>
</dbReference>
<evidence type="ECO:0000256" key="11">
    <source>
        <dbReference type="PIRSR" id="PIRSR000099-2"/>
    </source>
</evidence>
<dbReference type="FunFam" id="3.40.50.1980:FF:000001">
    <property type="entry name" value="Histidinol dehydrogenase"/>
    <property type="match status" value="1"/>
</dbReference>
<evidence type="ECO:0000256" key="3">
    <source>
        <dbReference type="ARBA" id="ARBA00012965"/>
    </source>
</evidence>
<comment type="catalytic activity">
    <reaction evidence="7 8">
        <text>L-histidinol + 2 NAD(+) + H2O = L-histidine + 2 NADH + 3 H(+)</text>
        <dbReference type="Rhea" id="RHEA:20641"/>
        <dbReference type="ChEBI" id="CHEBI:15377"/>
        <dbReference type="ChEBI" id="CHEBI:15378"/>
        <dbReference type="ChEBI" id="CHEBI:57540"/>
        <dbReference type="ChEBI" id="CHEBI:57595"/>
        <dbReference type="ChEBI" id="CHEBI:57699"/>
        <dbReference type="ChEBI" id="CHEBI:57945"/>
        <dbReference type="EC" id="1.1.1.23"/>
    </reaction>
</comment>
<feature type="binding site" evidence="8 12">
    <location>
        <position position="259"/>
    </location>
    <ligand>
        <name>substrate</name>
    </ligand>
</feature>
<feature type="binding site" evidence="8 13">
    <location>
        <position position="259"/>
    </location>
    <ligand>
        <name>Zn(2+)</name>
        <dbReference type="ChEBI" id="CHEBI:29105"/>
    </ligand>
</feature>
<dbReference type="InterPro" id="IPR022695">
    <property type="entry name" value="Histidinol_DH_monofunct"/>
</dbReference>
<feature type="binding site" evidence="8 12">
    <location>
        <position position="256"/>
    </location>
    <ligand>
        <name>substrate</name>
    </ligand>
</feature>
<sequence length="428" mass="46770">MIRIIDGAKEMEKIEKILSRSQMDSKEVLQRVDEILEEVKQNGDEALLKFTQMYDKNGLTELKVTHEEIAKAKANIDENLKNAIINAIGNITNFHKKQIKEGFTINEGSDIMLGQMVMPIEKVGIYVPGGTASYPSTVMMNAIPANLAGVKEIIMTTPADRDGRIKDSVLVAADLLGVTQIYKVGGAQAIGALCYGTESITKVDKIVGPGNIFVAMAKHKVSGLVGIDMIAGPSEVVVIADKKANPRFIAADLIAQAEHDKRAASIVVTDCNILAKKIQEQISIQLKTLKRSEIAEEALSEYGAIILCANKDECFDIANSLAPEHLEILTDNPFEDYKKIKNAGAIFLGEYTPEPVGDYYAGPNHTLPTSRTARFSSALSVDDFYKKTSLLYYSKEALKKSANDIMLLADNEGLTGHANSIKVRMEEM</sequence>
<evidence type="ECO:0000256" key="2">
    <source>
        <dbReference type="ARBA" id="ARBA00010178"/>
    </source>
</evidence>
<feature type="binding site" evidence="8 13">
    <location>
        <position position="417"/>
    </location>
    <ligand>
        <name>Zn(2+)</name>
        <dbReference type="ChEBI" id="CHEBI:29105"/>
    </ligand>
</feature>
<dbReference type="PANTHER" id="PTHR21256">
    <property type="entry name" value="HISTIDINOL DEHYDROGENASE HDH"/>
    <property type="match status" value="1"/>
</dbReference>
<dbReference type="GO" id="GO:0000105">
    <property type="term" value="P:L-histidine biosynthetic process"/>
    <property type="evidence" value="ECO:0007669"/>
    <property type="project" value="UniProtKB-UniRule"/>
</dbReference>
<feature type="binding site" evidence="8 12">
    <location>
        <position position="358"/>
    </location>
    <ligand>
        <name>substrate</name>
    </ligand>
</feature>
<accession>A0A1U7M7G0</accession>
<dbReference type="InterPro" id="IPR012131">
    <property type="entry name" value="Hstdl_DH"/>
</dbReference>
<evidence type="ECO:0000256" key="8">
    <source>
        <dbReference type="HAMAP-Rule" id="MF_01024"/>
    </source>
</evidence>
<feature type="binding site" evidence="8 11">
    <location>
        <position position="211"/>
    </location>
    <ligand>
        <name>NAD(+)</name>
        <dbReference type="ChEBI" id="CHEBI:57540"/>
    </ligand>
</feature>
<dbReference type="Proteomes" id="UP000186112">
    <property type="component" value="Unassembled WGS sequence"/>
</dbReference>
<feature type="binding site" evidence="8 13">
    <location>
        <position position="256"/>
    </location>
    <ligand>
        <name>Zn(2+)</name>
        <dbReference type="ChEBI" id="CHEBI:29105"/>
    </ligand>
</feature>
<comment type="pathway">
    <text evidence="8">Amino-acid biosynthesis; L-histidine biosynthesis; L-histidine from 5-phospho-alpha-D-ribose 1-diphosphate: step 9/9.</text>
</comment>
<dbReference type="EC" id="1.1.1.23" evidence="3 8"/>
<name>A0A1U7M7G0_TISCR</name>
<evidence type="ECO:0000256" key="5">
    <source>
        <dbReference type="ARBA" id="ARBA00022833"/>
    </source>
</evidence>
<comment type="similarity">
    <text evidence="2 8 9 14">Belongs to the histidinol dehydrogenase family.</text>
</comment>
<protein>
    <recommendedName>
        <fullName evidence="3 8">Histidinol dehydrogenase</fullName>
        <shortName evidence="8">HDH</shortName>
        <ecNumber evidence="3 8">1.1.1.23</ecNumber>
    </recommendedName>
</protein>
<feature type="binding site" evidence="8 11">
    <location>
        <position position="126"/>
    </location>
    <ligand>
        <name>NAD(+)</name>
        <dbReference type="ChEBI" id="CHEBI:57540"/>
    </ligand>
</feature>
<feature type="binding site" evidence="8 13">
    <location>
        <position position="358"/>
    </location>
    <ligand>
        <name>Zn(2+)</name>
        <dbReference type="ChEBI" id="CHEBI:29105"/>
    </ligand>
</feature>
<feature type="active site" description="Proton acceptor" evidence="8 10">
    <location>
        <position position="324"/>
    </location>
</feature>
<dbReference type="GO" id="GO:0008270">
    <property type="term" value="F:zinc ion binding"/>
    <property type="evidence" value="ECO:0007669"/>
    <property type="project" value="UniProtKB-UniRule"/>
</dbReference>
<dbReference type="CDD" id="cd06572">
    <property type="entry name" value="Histidinol_dh"/>
    <property type="match status" value="1"/>
</dbReference>
<dbReference type="UniPathway" id="UPA00031">
    <property type="reaction ID" value="UER00014"/>
</dbReference>
<evidence type="ECO:0000313" key="15">
    <source>
        <dbReference type="EMBL" id="OLS03190.1"/>
    </source>
</evidence>
<dbReference type="SUPFAM" id="SSF53720">
    <property type="entry name" value="ALDH-like"/>
    <property type="match status" value="1"/>
</dbReference>
<evidence type="ECO:0000256" key="12">
    <source>
        <dbReference type="PIRSR" id="PIRSR000099-3"/>
    </source>
</evidence>
<dbReference type="NCBIfam" id="TIGR00069">
    <property type="entry name" value="hisD"/>
    <property type="match status" value="1"/>
</dbReference>
<comment type="function">
    <text evidence="1 8">Catalyzes the sequential NAD-dependent oxidations of L-histidinol to L-histidinaldehyde and then to L-histidine.</text>
</comment>
<dbReference type="FunFam" id="3.40.50.1980:FF:000026">
    <property type="entry name" value="Histidinol dehydrogenase"/>
    <property type="match status" value="1"/>
</dbReference>
<evidence type="ECO:0000256" key="9">
    <source>
        <dbReference type="PIRNR" id="PIRNR000099"/>
    </source>
</evidence>
<feature type="active site" description="Proton acceptor" evidence="8 10">
    <location>
        <position position="325"/>
    </location>
</feature>
<dbReference type="InterPro" id="IPR001692">
    <property type="entry name" value="Histidinol_DH_CS"/>
</dbReference>
<evidence type="ECO:0000256" key="14">
    <source>
        <dbReference type="RuleBase" id="RU004175"/>
    </source>
</evidence>
<dbReference type="AlphaFoldDB" id="A0A1U7M7G0"/>
<evidence type="ECO:0000256" key="13">
    <source>
        <dbReference type="PIRSR" id="PIRSR000099-4"/>
    </source>
</evidence>
<feature type="binding site" evidence="8 12">
    <location>
        <position position="325"/>
    </location>
    <ligand>
        <name>substrate</name>
    </ligand>
</feature>
<dbReference type="Pfam" id="PF00815">
    <property type="entry name" value="Histidinol_dh"/>
    <property type="match status" value="1"/>
</dbReference>
<keyword evidence="8" id="KW-0028">Amino-acid biosynthesis</keyword>
<keyword evidence="8" id="KW-0368">Histidine biosynthesis</keyword>
<feature type="binding site" evidence="8 12">
    <location>
        <position position="417"/>
    </location>
    <ligand>
        <name>substrate</name>
    </ligand>
</feature>